<reference evidence="13" key="1">
    <citation type="journal article" date="2020" name="Stud. Mycol.">
        <title>101 Dothideomycetes genomes: A test case for predicting lifestyles and emergence of pathogens.</title>
        <authorList>
            <person name="Haridas S."/>
            <person name="Albert R."/>
            <person name="Binder M."/>
            <person name="Bloem J."/>
            <person name="LaButti K."/>
            <person name="Salamov A."/>
            <person name="Andreopoulos B."/>
            <person name="Baker S."/>
            <person name="Barry K."/>
            <person name="Bills G."/>
            <person name="Bluhm B."/>
            <person name="Cannon C."/>
            <person name="Castanera R."/>
            <person name="Culley D."/>
            <person name="Daum C."/>
            <person name="Ezra D."/>
            <person name="Gonzalez J."/>
            <person name="Henrissat B."/>
            <person name="Kuo A."/>
            <person name="Liang C."/>
            <person name="Lipzen A."/>
            <person name="Lutzoni F."/>
            <person name="Magnuson J."/>
            <person name="Mondo S."/>
            <person name="Nolan M."/>
            <person name="Ohm R."/>
            <person name="Pangilinan J."/>
            <person name="Park H.-J."/>
            <person name="Ramirez L."/>
            <person name="Alfaro M."/>
            <person name="Sun H."/>
            <person name="Tritt A."/>
            <person name="Yoshinaga Y."/>
            <person name="Zwiers L.-H."/>
            <person name="Turgeon B."/>
            <person name="Goodwin S."/>
            <person name="Spatafora J."/>
            <person name="Crous P."/>
            <person name="Grigoriev I."/>
        </authorList>
    </citation>
    <scope>NUCLEOTIDE SEQUENCE [LARGE SCALE GENOMIC DNA]</scope>
    <source>
        <strain evidence="13">CBS 304.66</strain>
    </source>
</reference>
<evidence type="ECO:0000256" key="7">
    <source>
        <dbReference type="ARBA" id="ARBA00022839"/>
    </source>
</evidence>
<feature type="domain" description="Exonuclease" evidence="11">
    <location>
        <begin position="149"/>
        <end position="315"/>
    </location>
</feature>
<dbReference type="AlphaFoldDB" id="A0A9P4KIR6"/>
<dbReference type="Proteomes" id="UP000800093">
    <property type="component" value="Unassembled WGS sequence"/>
</dbReference>
<comment type="function">
    <text evidence="9">Exoribonuclease involved in ribosome biosynthesis. Involved in the processing of ITS1, the internal transcribed spacer localized between the 18S and 5.8S rRNAs.</text>
</comment>
<dbReference type="GO" id="GO:0000027">
    <property type="term" value="P:ribosomal large subunit assembly"/>
    <property type="evidence" value="ECO:0007669"/>
    <property type="project" value="TreeGrafter"/>
</dbReference>
<evidence type="ECO:0000256" key="1">
    <source>
        <dbReference type="ARBA" id="ARBA00004123"/>
    </source>
</evidence>
<evidence type="ECO:0000256" key="10">
    <source>
        <dbReference type="SAM" id="MobiDB-lite"/>
    </source>
</evidence>
<dbReference type="InterPro" id="IPR037431">
    <property type="entry name" value="REX4_DEDDh_dom"/>
</dbReference>
<evidence type="ECO:0000256" key="6">
    <source>
        <dbReference type="ARBA" id="ARBA00022801"/>
    </source>
</evidence>
<comment type="subcellular location">
    <subcellularLocation>
        <location evidence="1">Nucleus</location>
    </subcellularLocation>
</comment>
<evidence type="ECO:0000256" key="4">
    <source>
        <dbReference type="ARBA" id="ARBA00022552"/>
    </source>
</evidence>
<keyword evidence="7" id="KW-0269">Exonuclease</keyword>
<evidence type="ECO:0000256" key="9">
    <source>
        <dbReference type="ARBA" id="ARBA00025599"/>
    </source>
</evidence>
<dbReference type="InterPro" id="IPR036397">
    <property type="entry name" value="RNaseH_sf"/>
</dbReference>
<name>A0A9P4KIR6_9PLEO</name>
<dbReference type="SMART" id="SM00479">
    <property type="entry name" value="EXOIII"/>
    <property type="match status" value="1"/>
</dbReference>
<evidence type="ECO:0000313" key="13">
    <source>
        <dbReference type="Proteomes" id="UP000800093"/>
    </source>
</evidence>
<dbReference type="SUPFAM" id="SSF53098">
    <property type="entry name" value="Ribonuclease H-like"/>
    <property type="match status" value="1"/>
</dbReference>
<evidence type="ECO:0000256" key="2">
    <source>
        <dbReference type="ARBA" id="ARBA00010489"/>
    </source>
</evidence>
<dbReference type="InterPro" id="IPR012337">
    <property type="entry name" value="RNaseH-like_sf"/>
</dbReference>
<evidence type="ECO:0000313" key="12">
    <source>
        <dbReference type="EMBL" id="KAF2268833.1"/>
    </source>
</evidence>
<dbReference type="PANTHER" id="PTHR12801">
    <property type="entry name" value="RNA EXONUCLEASE REXO1 / RECO3 FAMILY MEMBER-RELATED"/>
    <property type="match status" value="1"/>
</dbReference>
<dbReference type="InterPro" id="IPR013520">
    <property type="entry name" value="Ribonucl_H"/>
</dbReference>
<protein>
    <recommendedName>
        <fullName evidence="3">RNA exonuclease 4</fullName>
    </recommendedName>
</protein>
<feature type="compositionally biased region" description="Basic residues" evidence="10">
    <location>
        <begin position="61"/>
        <end position="79"/>
    </location>
</feature>
<organism evidence="12 13">
    <name type="scientific">Lojkania enalia</name>
    <dbReference type="NCBI Taxonomy" id="147567"/>
    <lineage>
        <taxon>Eukaryota</taxon>
        <taxon>Fungi</taxon>
        <taxon>Dikarya</taxon>
        <taxon>Ascomycota</taxon>
        <taxon>Pezizomycotina</taxon>
        <taxon>Dothideomycetes</taxon>
        <taxon>Pleosporomycetidae</taxon>
        <taxon>Pleosporales</taxon>
        <taxon>Pleosporales incertae sedis</taxon>
        <taxon>Lojkania</taxon>
    </lineage>
</organism>
<dbReference type="Pfam" id="PF00929">
    <property type="entry name" value="RNase_T"/>
    <property type="match status" value="1"/>
</dbReference>
<dbReference type="Gene3D" id="3.30.420.10">
    <property type="entry name" value="Ribonuclease H-like superfamily/Ribonuclease H"/>
    <property type="match status" value="1"/>
</dbReference>
<keyword evidence="13" id="KW-1185">Reference proteome</keyword>
<dbReference type="OrthoDB" id="8191639at2759"/>
<feature type="compositionally biased region" description="Basic and acidic residues" evidence="10">
    <location>
        <begin position="51"/>
        <end position="60"/>
    </location>
</feature>
<keyword evidence="8" id="KW-0539">Nucleus</keyword>
<dbReference type="GO" id="GO:0008408">
    <property type="term" value="F:3'-5' exonuclease activity"/>
    <property type="evidence" value="ECO:0007669"/>
    <property type="project" value="InterPro"/>
</dbReference>
<dbReference type="GO" id="GO:0005634">
    <property type="term" value="C:nucleus"/>
    <property type="evidence" value="ECO:0007669"/>
    <property type="project" value="UniProtKB-SubCell"/>
</dbReference>
<feature type="region of interest" description="Disordered" evidence="10">
    <location>
        <begin position="15"/>
        <end position="93"/>
    </location>
</feature>
<evidence type="ECO:0000259" key="11">
    <source>
        <dbReference type="SMART" id="SM00479"/>
    </source>
</evidence>
<comment type="similarity">
    <text evidence="2">Belongs to the REXO4 family.</text>
</comment>
<dbReference type="PANTHER" id="PTHR12801:SF45">
    <property type="entry name" value="RNA EXONUCLEASE 4"/>
    <property type="match status" value="1"/>
</dbReference>
<feature type="compositionally biased region" description="Polar residues" evidence="10">
    <location>
        <begin position="15"/>
        <end position="32"/>
    </location>
</feature>
<evidence type="ECO:0000256" key="3">
    <source>
        <dbReference type="ARBA" id="ARBA00016937"/>
    </source>
</evidence>
<dbReference type="GO" id="GO:0003676">
    <property type="term" value="F:nucleic acid binding"/>
    <property type="evidence" value="ECO:0007669"/>
    <property type="project" value="InterPro"/>
</dbReference>
<evidence type="ECO:0000256" key="5">
    <source>
        <dbReference type="ARBA" id="ARBA00022722"/>
    </source>
</evidence>
<keyword evidence="6" id="KW-0378">Hydrolase</keyword>
<keyword evidence="4" id="KW-0698">rRNA processing</keyword>
<dbReference type="CDD" id="cd06144">
    <property type="entry name" value="REX4_like"/>
    <property type="match status" value="1"/>
</dbReference>
<proteinExistence type="inferred from homology"/>
<dbReference type="InterPro" id="IPR047021">
    <property type="entry name" value="REXO1/3/4-like"/>
</dbReference>
<evidence type="ECO:0000256" key="8">
    <source>
        <dbReference type="ARBA" id="ARBA00023242"/>
    </source>
</evidence>
<keyword evidence="5" id="KW-0540">Nuclease</keyword>
<gene>
    <name evidence="12" type="ORF">CC78DRAFT_613069</name>
</gene>
<dbReference type="GO" id="GO:0006364">
    <property type="term" value="P:rRNA processing"/>
    <property type="evidence" value="ECO:0007669"/>
    <property type="project" value="UniProtKB-KW"/>
</dbReference>
<accession>A0A9P4KIR6</accession>
<dbReference type="EMBL" id="ML986585">
    <property type="protein sequence ID" value="KAF2268833.1"/>
    <property type="molecule type" value="Genomic_DNA"/>
</dbReference>
<comment type="caution">
    <text evidence="12">The sequence shown here is derived from an EMBL/GenBank/DDBJ whole genome shotgun (WGS) entry which is preliminary data.</text>
</comment>
<dbReference type="FunFam" id="3.30.420.10:FF:000007">
    <property type="entry name" value="Interferon-stimulated exonuclease gene 20"/>
    <property type="match status" value="1"/>
</dbReference>
<sequence length="361" mass="40214">MAPIELSNLSSNWKKLQKTLQSPKPPSTSAKSEPSKAEAKLQHNSLKRKRATDVNGEHTHTSSKLKGRSSKPLPSRKRQKMEEPPQVGASTKHADHCFLGRSISMPALRQPTLLTNPKAKSQSLSVLSPHSDYPDIENEGISSSALPGKYIALDCEMVGTGPEPSRDSALARVSVVNYHGHQVYDSYVQVKVPVTDYRTEVSGIEPRHIHRSYARVFKEVQSDISILLSGRILVGHAVKNDLDALLLKHDKRYTRDTSKYSKFREFASIPGRTPSLKGLVERLLGVEIQVGRHSSVEDARATMALFRLEKEGFDAEVLKTYGSVKLAKGSEARREEVEAFHVGGGEMVKRRTKRKKKKKKH</sequence>